<name>A0A160N0W6_9GAMM</name>
<organism evidence="2 3">
    <name type="scientific">Dyella thiooxydans</name>
    <dbReference type="NCBI Taxonomy" id="445710"/>
    <lineage>
        <taxon>Bacteria</taxon>
        <taxon>Pseudomonadati</taxon>
        <taxon>Pseudomonadota</taxon>
        <taxon>Gammaproteobacteria</taxon>
        <taxon>Lysobacterales</taxon>
        <taxon>Rhodanobacteraceae</taxon>
        <taxon>Dyella</taxon>
    </lineage>
</organism>
<gene>
    <name evidence="2" type="ORF">ATSB10_19970</name>
</gene>
<dbReference type="RefSeq" id="WP_063672403.1">
    <property type="nucleotide sequence ID" value="NZ_CP014841.1"/>
</dbReference>
<dbReference type="SUPFAM" id="SSF52091">
    <property type="entry name" value="SpoIIaa-like"/>
    <property type="match status" value="1"/>
</dbReference>
<reference evidence="2 3" key="1">
    <citation type="submission" date="2016-02" db="EMBL/GenBank/DDBJ databases">
        <title>Complete genome sequencing and analysis of ATSB10, Dyella thiooxydans isolated from rhizosphere soil of sunflower (Helianthus annuus L.).</title>
        <authorList>
            <person name="Lee Y."/>
            <person name="Hwangbo K."/>
            <person name="Chung H."/>
            <person name="Yoo J."/>
            <person name="Kim K.Y."/>
            <person name="Sa T.M."/>
            <person name="Um Y."/>
            <person name="Madhaiyan M."/>
        </authorList>
    </citation>
    <scope>NUCLEOTIDE SEQUENCE [LARGE SCALE GENOMIC DNA]</scope>
    <source>
        <strain evidence="2 3">ATSB10</strain>
    </source>
</reference>
<dbReference type="Gene3D" id="3.30.750.24">
    <property type="entry name" value="STAS domain"/>
    <property type="match status" value="1"/>
</dbReference>
<sequence>MGSKASSKGKAAAAATGIVLPADCRLGALDTLAPQLREAADGSAATLDGAAVEKVDGAAMQLLVAFRRAAVAAGGSVAWAGASDVLHEAASLLGLGAELDLPAVRSA</sequence>
<evidence type="ECO:0000313" key="2">
    <source>
        <dbReference type="EMBL" id="AND69451.1"/>
    </source>
</evidence>
<proteinExistence type="predicted"/>
<dbReference type="Proteomes" id="UP000077255">
    <property type="component" value="Chromosome"/>
</dbReference>
<dbReference type="AlphaFoldDB" id="A0A160N0W6"/>
<evidence type="ECO:0000313" key="3">
    <source>
        <dbReference type="Proteomes" id="UP000077255"/>
    </source>
</evidence>
<evidence type="ECO:0000259" key="1">
    <source>
        <dbReference type="Pfam" id="PF13466"/>
    </source>
</evidence>
<dbReference type="EMBL" id="CP014841">
    <property type="protein sequence ID" value="AND69451.1"/>
    <property type="molecule type" value="Genomic_DNA"/>
</dbReference>
<dbReference type="Pfam" id="PF13466">
    <property type="entry name" value="STAS_2"/>
    <property type="match status" value="1"/>
</dbReference>
<dbReference type="OrthoDB" id="6199434at2"/>
<dbReference type="KEGG" id="dtx:ATSB10_19970"/>
<dbReference type="PATRIC" id="fig|445710.3.peg.1994"/>
<dbReference type="InterPro" id="IPR058548">
    <property type="entry name" value="MlaB-like_STAS"/>
</dbReference>
<protein>
    <recommendedName>
        <fullName evidence="1">MlaB-like STAS domain-containing protein</fullName>
    </recommendedName>
</protein>
<dbReference type="InterPro" id="IPR036513">
    <property type="entry name" value="STAS_dom_sf"/>
</dbReference>
<keyword evidence="3" id="KW-1185">Reference proteome</keyword>
<feature type="domain" description="MlaB-like STAS" evidence="1">
    <location>
        <begin position="18"/>
        <end position="95"/>
    </location>
</feature>
<accession>A0A160N0W6</accession>
<dbReference type="STRING" id="445710.ATSB10_19970"/>